<organism evidence="1 2">
    <name type="scientific">Capsulimonas corticalis</name>
    <dbReference type="NCBI Taxonomy" id="2219043"/>
    <lineage>
        <taxon>Bacteria</taxon>
        <taxon>Bacillati</taxon>
        <taxon>Armatimonadota</taxon>
        <taxon>Armatimonadia</taxon>
        <taxon>Capsulimonadales</taxon>
        <taxon>Capsulimonadaceae</taxon>
        <taxon>Capsulimonas</taxon>
    </lineage>
</organism>
<proteinExistence type="predicted"/>
<reference evidence="1 2" key="1">
    <citation type="journal article" date="2019" name="Int. J. Syst. Evol. Microbiol.">
        <title>Capsulimonas corticalis gen. nov., sp. nov., an aerobic capsulated bacterium, of a novel bacterial order, Capsulimonadales ord. nov., of the class Armatimonadia of the phylum Armatimonadetes.</title>
        <authorList>
            <person name="Li J."/>
            <person name="Kudo C."/>
            <person name="Tonouchi A."/>
        </authorList>
    </citation>
    <scope>NUCLEOTIDE SEQUENCE [LARGE SCALE GENOMIC DNA]</scope>
    <source>
        <strain evidence="1 2">AX-7</strain>
    </source>
</reference>
<keyword evidence="2" id="KW-1185">Reference proteome</keyword>
<dbReference type="KEGG" id="ccot:CCAX7_58840"/>
<dbReference type="OrthoDB" id="278448at2"/>
<protein>
    <submittedName>
        <fullName evidence="1">Uncharacterized protein</fullName>
    </submittedName>
</protein>
<evidence type="ECO:0000313" key="2">
    <source>
        <dbReference type="Proteomes" id="UP000287394"/>
    </source>
</evidence>
<gene>
    <name evidence="1" type="ORF">CCAX7_58840</name>
</gene>
<dbReference type="Proteomes" id="UP000287394">
    <property type="component" value="Chromosome"/>
</dbReference>
<name>A0A402D008_9BACT</name>
<dbReference type="AlphaFoldDB" id="A0A402D008"/>
<dbReference type="EMBL" id="AP025739">
    <property type="protein sequence ID" value="BDI33833.1"/>
    <property type="molecule type" value="Genomic_DNA"/>
</dbReference>
<sequence>MREPQNEMMGALLDIYYELRETQIRPIIIGGLGIYLRARDVFEREVTTLTPLAPARATQDIDMVLRPETILRPELRSSFQHMLATLKFRVIKTRAYWQYKRLHYYHEQKLDLHTWAPTEESQSSYQIVNEKLISLDPNAMLDAHIANEAIGANEFATAIRCSGYRSEGAFYECAAFVAHPFTLAVMKLLAYRDFAHKTATAELSAEEARTNLQFVQKHALDIYILLSTITEEEWEHAKELAAHYSNISIFHNAKTVVREAFSELDAPGMVQMRTSLDATPEMQFEAAPSLLNELFGVR</sequence>
<evidence type="ECO:0000313" key="1">
    <source>
        <dbReference type="EMBL" id="BDI33833.1"/>
    </source>
</evidence>
<accession>A0A402D008</accession>
<dbReference type="RefSeq" id="WP_119322837.1">
    <property type="nucleotide sequence ID" value="NZ_AP025739.1"/>
</dbReference>